<gene>
    <name evidence="8" type="primary">MED4</name>
    <name evidence="9" type="ORF">PsYK624_142860</name>
</gene>
<protein>
    <recommendedName>
        <fullName evidence="3 8">Mediator of RNA polymerase II transcription subunit 4</fullName>
    </recommendedName>
    <alternativeName>
        <fullName evidence="7 8">Mediator complex subunit 4</fullName>
    </alternativeName>
</protein>
<evidence type="ECO:0000256" key="7">
    <source>
        <dbReference type="ARBA" id="ARBA00031257"/>
    </source>
</evidence>
<comment type="subunit">
    <text evidence="8">Component of the Mediator complex.</text>
</comment>
<dbReference type="EMBL" id="BPQB01000081">
    <property type="protein sequence ID" value="GJE98064.1"/>
    <property type="molecule type" value="Genomic_DNA"/>
</dbReference>
<keyword evidence="8" id="KW-0010">Activator</keyword>
<organism evidence="9 10">
    <name type="scientific">Phanerochaete sordida</name>
    <dbReference type="NCBI Taxonomy" id="48140"/>
    <lineage>
        <taxon>Eukaryota</taxon>
        <taxon>Fungi</taxon>
        <taxon>Dikarya</taxon>
        <taxon>Basidiomycota</taxon>
        <taxon>Agaricomycotina</taxon>
        <taxon>Agaricomycetes</taxon>
        <taxon>Polyporales</taxon>
        <taxon>Phanerochaetaceae</taxon>
        <taxon>Phanerochaete</taxon>
    </lineage>
</organism>
<dbReference type="Proteomes" id="UP000703269">
    <property type="component" value="Unassembled WGS sequence"/>
</dbReference>
<evidence type="ECO:0000313" key="10">
    <source>
        <dbReference type="Proteomes" id="UP000703269"/>
    </source>
</evidence>
<reference evidence="9 10" key="1">
    <citation type="submission" date="2021-08" db="EMBL/GenBank/DDBJ databases">
        <title>Draft Genome Sequence of Phanerochaete sordida strain YK-624.</title>
        <authorList>
            <person name="Mori T."/>
            <person name="Dohra H."/>
            <person name="Suzuki T."/>
            <person name="Kawagishi H."/>
            <person name="Hirai H."/>
        </authorList>
    </citation>
    <scope>NUCLEOTIDE SEQUENCE [LARGE SCALE GENOMIC DNA]</scope>
    <source>
        <strain evidence="9 10">YK-624</strain>
    </source>
</reference>
<dbReference type="Pfam" id="PF10018">
    <property type="entry name" value="Med4"/>
    <property type="match status" value="1"/>
</dbReference>
<name>A0A9P3LKV9_9APHY</name>
<keyword evidence="5 8" id="KW-0804">Transcription</keyword>
<comment type="function">
    <text evidence="8">Component of the Mediator complex, a coactivator involved in the regulated transcription of nearly all RNA polymerase II-dependent genes. Mediator functions as a bridge to convey information from gene-specific regulatory proteins to the basal RNA polymerase II transcription machinery. Mediator is recruited to promoters by direct interactions with regulatory proteins and serves as a scaffold for the assembly of a functional preinitiation complex with RNA polymerase II and the general transcription factors.</text>
</comment>
<keyword evidence="4 8" id="KW-0805">Transcription regulation</keyword>
<comment type="caution">
    <text evidence="9">The sequence shown here is derived from an EMBL/GenBank/DDBJ whole genome shotgun (WGS) entry which is preliminary data.</text>
</comment>
<dbReference type="GO" id="GO:0006357">
    <property type="term" value="P:regulation of transcription by RNA polymerase II"/>
    <property type="evidence" value="ECO:0007669"/>
    <property type="project" value="InterPro"/>
</dbReference>
<dbReference type="OrthoDB" id="1929813at2759"/>
<sequence length="244" mass="26408">MSTLYPTSSVAGPSTAAAPPHTMSEILLAPLAELQTLTHTLFHALSPTQTRPPPVPPLGAFLDADAALAAAVRLARAHQGAHRANERRKAAFLALEEHWRAVVAELEHGRQELAGILTEGAERVRSVEAARAAAIPYPELLQYAHSLSAFTSAPPNMPALAPGQPPPPLFFPPFPNEEKMRRGHMNAEEPLGTVGEVRDVGKARTVSPHPIERPQHMGGPNPFRMDHREHQGVFDLDLDLNPDL</sequence>
<dbReference type="GO" id="GO:0003712">
    <property type="term" value="F:transcription coregulator activity"/>
    <property type="evidence" value="ECO:0007669"/>
    <property type="project" value="InterPro"/>
</dbReference>
<keyword evidence="6 8" id="KW-0539">Nucleus</keyword>
<evidence type="ECO:0000256" key="6">
    <source>
        <dbReference type="ARBA" id="ARBA00023242"/>
    </source>
</evidence>
<accession>A0A9P3LKV9</accession>
<evidence type="ECO:0000256" key="5">
    <source>
        <dbReference type="ARBA" id="ARBA00023163"/>
    </source>
</evidence>
<evidence type="ECO:0000256" key="1">
    <source>
        <dbReference type="ARBA" id="ARBA00004123"/>
    </source>
</evidence>
<evidence type="ECO:0000256" key="2">
    <source>
        <dbReference type="ARBA" id="ARBA00009626"/>
    </source>
</evidence>
<dbReference type="GO" id="GO:0070847">
    <property type="term" value="C:core mediator complex"/>
    <property type="evidence" value="ECO:0007669"/>
    <property type="project" value="TreeGrafter"/>
</dbReference>
<comment type="subcellular location">
    <subcellularLocation>
        <location evidence="1 8">Nucleus</location>
    </subcellularLocation>
</comment>
<evidence type="ECO:0000256" key="4">
    <source>
        <dbReference type="ARBA" id="ARBA00023015"/>
    </source>
</evidence>
<dbReference type="PANTHER" id="PTHR13208:SF2">
    <property type="entry name" value="MEDIATOR OF RNA POLYMERASE II TRANSCRIPTION SUBUNIT 4"/>
    <property type="match status" value="1"/>
</dbReference>
<dbReference type="AlphaFoldDB" id="A0A9P3LKV9"/>
<evidence type="ECO:0000313" key="9">
    <source>
        <dbReference type="EMBL" id="GJE98064.1"/>
    </source>
</evidence>
<dbReference type="PANTHER" id="PTHR13208">
    <property type="entry name" value="MEDIATOR OF RNA POLYMERASE II TRANSCRIPTION SUBUNIT 4"/>
    <property type="match status" value="1"/>
</dbReference>
<evidence type="ECO:0000256" key="8">
    <source>
        <dbReference type="RuleBase" id="RU364141"/>
    </source>
</evidence>
<keyword evidence="10" id="KW-1185">Reference proteome</keyword>
<dbReference type="InterPro" id="IPR019258">
    <property type="entry name" value="Mediator_Med4"/>
</dbReference>
<dbReference type="GO" id="GO:0016592">
    <property type="term" value="C:mediator complex"/>
    <property type="evidence" value="ECO:0007669"/>
    <property type="project" value="InterPro"/>
</dbReference>
<evidence type="ECO:0000256" key="3">
    <source>
        <dbReference type="ARBA" id="ARBA00020629"/>
    </source>
</evidence>
<proteinExistence type="inferred from homology"/>
<comment type="similarity">
    <text evidence="2 8">Belongs to the Mediator complex subunit 4 family.</text>
</comment>